<feature type="non-terminal residue" evidence="1">
    <location>
        <position position="1"/>
    </location>
</feature>
<sequence>GVDMVLGIDWLKSIGKVVTDFDAMMMEFKLSGKKIWDALPLKEIKQCKAQMIEGLCKKGAQCFAVVNVGDRQEGE</sequence>
<feature type="non-terminal residue" evidence="1">
    <location>
        <position position="75"/>
    </location>
</feature>
<name>A0AAE0CPN6_9ROSI</name>
<gene>
    <name evidence="1" type="ORF">Ddye_004836</name>
</gene>
<protein>
    <submittedName>
        <fullName evidence="1">Uncharacterized protein</fullName>
    </submittedName>
</protein>
<reference evidence="1" key="1">
    <citation type="journal article" date="2023" name="Plant J.">
        <title>Genome sequences and population genomics provide insights into the demographic history, inbreeding, and mutation load of two 'living fossil' tree species of Dipteronia.</title>
        <authorList>
            <person name="Feng Y."/>
            <person name="Comes H.P."/>
            <person name="Chen J."/>
            <person name="Zhu S."/>
            <person name="Lu R."/>
            <person name="Zhang X."/>
            <person name="Li P."/>
            <person name="Qiu J."/>
            <person name="Olsen K.M."/>
            <person name="Qiu Y."/>
        </authorList>
    </citation>
    <scope>NUCLEOTIDE SEQUENCE</scope>
    <source>
        <strain evidence="1">KIB01</strain>
    </source>
</reference>
<dbReference type="AlphaFoldDB" id="A0AAE0CPN6"/>
<keyword evidence="2" id="KW-1185">Reference proteome</keyword>
<organism evidence="1 2">
    <name type="scientific">Dipteronia dyeriana</name>
    <dbReference type="NCBI Taxonomy" id="168575"/>
    <lineage>
        <taxon>Eukaryota</taxon>
        <taxon>Viridiplantae</taxon>
        <taxon>Streptophyta</taxon>
        <taxon>Embryophyta</taxon>
        <taxon>Tracheophyta</taxon>
        <taxon>Spermatophyta</taxon>
        <taxon>Magnoliopsida</taxon>
        <taxon>eudicotyledons</taxon>
        <taxon>Gunneridae</taxon>
        <taxon>Pentapetalae</taxon>
        <taxon>rosids</taxon>
        <taxon>malvids</taxon>
        <taxon>Sapindales</taxon>
        <taxon>Sapindaceae</taxon>
        <taxon>Hippocastanoideae</taxon>
        <taxon>Acereae</taxon>
        <taxon>Dipteronia</taxon>
    </lineage>
</organism>
<evidence type="ECO:0000313" key="1">
    <source>
        <dbReference type="EMBL" id="KAK2658303.1"/>
    </source>
</evidence>
<proteinExistence type="predicted"/>
<evidence type="ECO:0000313" key="2">
    <source>
        <dbReference type="Proteomes" id="UP001280121"/>
    </source>
</evidence>
<comment type="caution">
    <text evidence="1">The sequence shown here is derived from an EMBL/GenBank/DDBJ whole genome shotgun (WGS) entry which is preliminary data.</text>
</comment>
<dbReference type="Proteomes" id="UP001280121">
    <property type="component" value="Unassembled WGS sequence"/>
</dbReference>
<accession>A0AAE0CPN6</accession>
<dbReference type="EMBL" id="JANJYI010000002">
    <property type="protein sequence ID" value="KAK2658303.1"/>
    <property type="molecule type" value="Genomic_DNA"/>
</dbReference>